<keyword evidence="5" id="KW-1185">Reference proteome</keyword>
<evidence type="ECO:0000313" key="4">
    <source>
        <dbReference type="EMBL" id="MBE9032609.1"/>
    </source>
</evidence>
<sequence length="755" mass="82994">MFKRIKQSLWNQRGTLTITPIVAGLVLAVRGLGLLQNMELLLFDKMVRQRPVEPVDARVLIVEVNEADLRSLKRWPLTDQTLAQVLNNIRAAKPAAIGLDIYRDYAVEPGHATLQQVFSTTPNLIGITKQNATSNAQKVLPPKRLAELDQVAVNDVVIDSDGRLRRALLYLSTEDWDYESLGLRLALTYLEGKDITPNPDAPFLQLQGRTFAPFESHDGPYVGADAGGTQMLLNYRGGHGHFDRVSLSAVLAGQVPATKIADRVVLIGATAVSLNDNFLTPYSQGSVDQPLEMSGVEFHANVVSHVLSKVLDGRPGIWGWSERQEMLWIIAWGLLGTGLTWHWRFVRQQRWPFLLLLLAIVGGGLPIAHYWALVQGYWVPLLPPLLTYFGGVGVVLAHTAYRAAAIRQTFGRYLSDEVVNQLLESPTGSQMGGERREVTMLISDLRGFSAIAEQYAPEQVMQLLNHYLSVMTDVITQYQGTIDELMGDSILVMFGAPTAREDDVDRALACAIAMQLAMENLGERLDSEMAAQVQQLEMGIGLHWGEVVVGNIGSMKRAKYGIVGSPINLTARIESYTVGGQILISDTLAQQAIAPLALGRSLPIRAKGFPEPILVHDLRAIAGTYAQALPPLESEMRQLSAALAIEWTTLKSKQVQHPMLPGQLTQLAVQSAVIVVPQRLAVLGDVKLNLMLSQRTEDIYAKVTEQLPTDPQTAELLVYRLQFTFVPLAVQQTIDQLLAEQLPAAPLLGHETAKS</sequence>
<dbReference type="SMART" id="SM01080">
    <property type="entry name" value="CHASE2"/>
    <property type="match status" value="1"/>
</dbReference>
<dbReference type="SUPFAM" id="SSF55073">
    <property type="entry name" value="Nucleotide cyclase"/>
    <property type="match status" value="1"/>
</dbReference>
<dbReference type="EMBL" id="JADEXQ010000113">
    <property type="protein sequence ID" value="MBE9032609.1"/>
    <property type="molecule type" value="Genomic_DNA"/>
</dbReference>
<dbReference type="CDD" id="cd07302">
    <property type="entry name" value="CHD"/>
    <property type="match status" value="1"/>
</dbReference>
<dbReference type="Pfam" id="PF05226">
    <property type="entry name" value="CHASE2"/>
    <property type="match status" value="1"/>
</dbReference>
<evidence type="ECO:0000256" key="2">
    <source>
        <dbReference type="SAM" id="Phobius"/>
    </source>
</evidence>
<name>A0A928VUS5_9CYAN</name>
<dbReference type="InterPro" id="IPR001054">
    <property type="entry name" value="A/G_cyclase"/>
</dbReference>
<comment type="similarity">
    <text evidence="1">Belongs to the adenylyl cyclase class-3 family.</text>
</comment>
<dbReference type="PROSITE" id="PS50125">
    <property type="entry name" value="GUANYLATE_CYCLASE_2"/>
    <property type="match status" value="1"/>
</dbReference>
<keyword evidence="2" id="KW-0472">Membrane</keyword>
<dbReference type="Pfam" id="PF00211">
    <property type="entry name" value="Guanylate_cyc"/>
    <property type="match status" value="1"/>
</dbReference>
<comment type="caution">
    <text evidence="4">The sequence shown here is derived from an EMBL/GenBank/DDBJ whole genome shotgun (WGS) entry which is preliminary data.</text>
</comment>
<dbReference type="InterPro" id="IPR029787">
    <property type="entry name" value="Nucleotide_cyclase"/>
</dbReference>
<dbReference type="GO" id="GO:0035556">
    <property type="term" value="P:intracellular signal transduction"/>
    <property type="evidence" value="ECO:0007669"/>
    <property type="project" value="InterPro"/>
</dbReference>
<dbReference type="GO" id="GO:0004016">
    <property type="term" value="F:adenylate cyclase activity"/>
    <property type="evidence" value="ECO:0007669"/>
    <property type="project" value="UniProtKB-ARBA"/>
</dbReference>
<dbReference type="PANTHER" id="PTHR43081:SF1">
    <property type="entry name" value="ADENYLATE CYCLASE, TERMINAL-DIFFERENTIATION SPECIFIC"/>
    <property type="match status" value="1"/>
</dbReference>
<accession>A0A928VUS5</accession>
<reference evidence="4" key="1">
    <citation type="submission" date="2020-10" db="EMBL/GenBank/DDBJ databases">
        <authorList>
            <person name="Castelo-Branco R."/>
            <person name="Eusebio N."/>
            <person name="Adriana R."/>
            <person name="Vieira A."/>
            <person name="Brugerolle De Fraissinette N."/>
            <person name="Rezende De Castro R."/>
            <person name="Schneider M.P."/>
            <person name="Vasconcelos V."/>
            <person name="Leao P.N."/>
        </authorList>
    </citation>
    <scope>NUCLEOTIDE SEQUENCE</scope>
    <source>
        <strain evidence="4">LEGE 11480</strain>
    </source>
</reference>
<protein>
    <submittedName>
        <fullName evidence="4">Adenylate/guanylate cyclase domain-containing protein</fullName>
    </submittedName>
</protein>
<feature type="transmembrane region" description="Helical" evidence="2">
    <location>
        <begin position="385"/>
        <end position="404"/>
    </location>
</feature>
<dbReference type="AlphaFoldDB" id="A0A928VUS5"/>
<feature type="transmembrane region" description="Helical" evidence="2">
    <location>
        <begin position="353"/>
        <end position="373"/>
    </location>
</feature>
<feature type="transmembrane region" description="Helical" evidence="2">
    <location>
        <begin position="326"/>
        <end position="346"/>
    </location>
</feature>
<dbReference type="InterPro" id="IPR007890">
    <property type="entry name" value="CHASE2"/>
</dbReference>
<dbReference type="Proteomes" id="UP000625316">
    <property type="component" value="Unassembled WGS sequence"/>
</dbReference>
<organism evidence="4 5">
    <name type="scientific">Romeriopsis navalis LEGE 11480</name>
    <dbReference type="NCBI Taxonomy" id="2777977"/>
    <lineage>
        <taxon>Bacteria</taxon>
        <taxon>Bacillati</taxon>
        <taxon>Cyanobacteriota</taxon>
        <taxon>Cyanophyceae</taxon>
        <taxon>Leptolyngbyales</taxon>
        <taxon>Leptolyngbyaceae</taxon>
        <taxon>Romeriopsis</taxon>
        <taxon>Romeriopsis navalis</taxon>
    </lineage>
</organism>
<dbReference type="Gene3D" id="3.30.70.1230">
    <property type="entry name" value="Nucleotide cyclase"/>
    <property type="match status" value="1"/>
</dbReference>
<gene>
    <name evidence="4" type="ORF">IQ266_22990</name>
</gene>
<dbReference type="RefSeq" id="WP_264327425.1">
    <property type="nucleotide sequence ID" value="NZ_JADEXQ010000113.1"/>
</dbReference>
<dbReference type="InterPro" id="IPR050697">
    <property type="entry name" value="Adenylyl/Guanylyl_Cyclase_3/4"/>
</dbReference>
<dbReference type="GO" id="GO:0009190">
    <property type="term" value="P:cyclic nucleotide biosynthetic process"/>
    <property type="evidence" value="ECO:0007669"/>
    <property type="project" value="InterPro"/>
</dbReference>
<dbReference type="PANTHER" id="PTHR43081">
    <property type="entry name" value="ADENYLATE CYCLASE, TERMINAL-DIFFERENTIATION SPECIFIC-RELATED"/>
    <property type="match status" value="1"/>
</dbReference>
<evidence type="ECO:0000313" key="5">
    <source>
        <dbReference type="Proteomes" id="UP000625316"/>
    </source>
</evidence>
<keyword evidence="2" id="KW-1133">Transmembrane helix</keyword>
<proteinExistence type="inferred from homology"/>
<evidence type="ECO:0000259" key="3">
    <source>
        <dbReference type="PROSITE" id="PS50125"/>
    </source>
</evidence>
<keyword evidence="2" id="KW-0812">Transmembrane</keyword>
<dbReference type="SMART" id="SM00044">
    <property type="entry name" value="CYCc"/>
    <property type="match status" value="1"/>
</dbReference>
<evidence type="ECO:0000256" key="1">
    <source>
        <dbReference type="ARBA" id="ARBA00005381"/>
    </source>
</evidence>
<feature type="domain" description="Guanylate cyclase" evidence="3">
    <location>
        <begin position="439"/>
        <end position="574"/>
    </location>
</feature>